<gene>
    <name evidence="8" type="ORF">GA0070214_102184</name>
</gene>
<feature type="transmembrane region" description="Helical" evidence="7">
    <location>
        <begin position="20"/>
        <end position="43"/>
    </location>
</feature>
<dbReference type="Proteomes" id="UP000199629">
    <property type="component" value="Unassembled WGS sequence"/>
</dbReference>
<evidence type="ECO:0000313" key="9">
    <source>
        <dbReference type="Proteomes" id="UP000199629"/>
    </source>
</evidence>
<protein>
    <submittedName>
        <fullName evidence="8">DNA recombination protein RmuC</fullName>
    </submittedName>
</protein>
<proteinExistence type="inferred from homology"/>
<keyword evidence="9" id="KW-1185">Reference proteome</keyword>
<evidence type="ECO:0000313" key="8">
    <source>
        <dbReference type="EMBL" id="SCE80981.1"/>
    </source>
</evidence>
<evidence type="ECO:0000256" key="6">
    <source>
        <dbReference type="SAM" id="MobiDB-lite"/>
    </source>
</evidence>
<evidence type="ECO:0000256" key="5">
    <source>
        <dbReference type="SAM" id="Coils"/>
    </source>
</evidence>
<dbReference type="InterPro" id="IPR003798">
    <property type="entry name" value="DNA_recombination_RmuC"/>
</dbReference>
<keyword evidence="7" id="KW-1133">Transmembrane helix</keyword>
<dbReference type="Pfam" id="PF02646">
    <property type="entry name" value="RmuC"/>
    <property type="match status" value="1"/>
</dbReference>
<evidence type="ECO:0000256" key="3">
    <source>
        <dbReference type="ARBA" id="ARBA00023054"/>
    </source>
</evidence>
<evidence type="ECO:0000256" key="7">
    <source>
        <dbReference type="SAM" id="Phobius"/>
    </source>
</evidence>
<evidence type="ECO:0000256" key="2">
    <source>
        <dbReference type="ARBA" id="ARBA00009840"/>
    </source>
</evidence>
<comment type="function">
    <text evidence="1">Involved in DNA recombination.</text>
</comment>
<evidence type="ECO:0000256" key="1">
    <source>
        <dbReference type="ARBA" id="ARBA00003416"/>
    </source>
</evidence>
<evidence type="ECO:0000256" key="4">
    <source>
        <dbReference type="ARBA" id="ARBA00023172"/>
    </source>
</evidence>
<keyword evidence="3 5" id="KW-0175">Coiled coil</keyword>
<dbReference type="PANTHER" id="PTHR30563:SF0">
    <property type="entry name" value="DNA RECOMBINATION PROTEIN RMUC"/>
    <property type="match status" value="1"/>
</dbReference>
<keyword evidence="7" id="KW-0812">Transmembrane</keyword>
<sequence length="411" mass="44516">MTSNVPSGRTSYPFGKLFGMSFSTLAVVVLCLAAGGAVGWLAARSRSATEIARLEATLAATREGEGRLEQSMRALSYEATAQSQEAVARAVAPLHDTLRRYEQRVAELERDRVDAYAELREQVRSMSAVSGELRTETKQLVAALRAPQVRGRWGEHQLRRIVEAAGMLEHCDFNEQVTAATDHQGVRPDLVVRLHGGRTVVVDAKAPFEAYLTAMEARDERGRDTHLDAHARHLRAHVDGLAAKTYWAAFDQTPEFVVLFVPADPFLDVALQRDPSLLEHAFARNVVLATPATLVALLRTVAYSWRQEALARNAATVHSLARELYGRLSTLGDHVGKLGGALSGAVTAYNRAVGSLEARVLVSARKLAELGVSDQELAAPAQIELAPRQPQAPELVDGPSTSAERPAAIDG</sequence>
<comment type="similarity">
    <text evidence="2">Belongs to the RmuC family.</text>
</comment>
<reference evidence="9" key="1">
    <citation type="submission" date="2016-06" db="EMBL/GenBank/DDBJ databases">
        <authorList>
            <person name="Varghese N."/>
            <person name="Submissions Spin"/>
        </authorList>
    </citation>
    <scope>NUCLEOTIDE SEQUENCE [LARGE SCALE GENOMIC DNA]</scope>
    <source>
        <strain evidence="9">DSM 45246</strain>
    </source>
</reference>
<accession>A0A1C4VAY8</accession>
<feature type="coiled-coil region" evidence="5">
    <location>
        <begin position="91"/>
        <end position="118"/>
    </location>
</feature>
<keyword evidence="7" id="KW-0472">Membrane</keyword>
<feature type="region of interest" description="Disordered" evidence="6">
    <location>
        <begin position="384"/>
        <end position="411"/>
    </location>
</feature>
<dbReference type="AlphaFoldDB" id="A0A1C4VAY8"/>
<dbReference type="GO" id="GO:0006310">
    <property type="term" value="P:DNA recombination"/>
    <property type="evidence" value="ECO:0007669"/>
    <property type="project" value="UniProtKB-KW"/>
</dbReference>
<dbReference type="EMBL" id="FMCS01000002">
    <property type="protein sequence ID" value="SCE80981.1"/>
    <property type="molecule type" value="Genomic_DNA"/>
</dbReference>
<keyword evidence="4" id="KW-0233">DNA recombination</keyword>
<organism evidence="8 9">
    <name type="scientific">Micromonospora chaiyaphumensis</name>
    <dbReference type="NCBI Taxonomy" id="307119"/>
    <lineage>
        <taxon>Bacteria</taxon>
        <taxon>Bacillati</taxon>
        <taxon>Actinomycetota</taxon>
        <taxon>Actinomycetes</taxon>
        <taxon>Micromonosporales</taxon>
        <taxon>Micromonosporaceae</taxon>
        <taxon>Micromonospora</taxon>
    </lineage>
</organism>
<name>A0A1C4VAY8_9ACTN</name>
<dbReference type="PANTHER" id="PTHR30563">
    <property type="entry name" value="DNA RECOMBINATION PROTEIN RMUC"/>
    <property type="match status" value="1"/>
</dbReference>